<organism evidence="2 3">
    <name type="scientific">Paraphaeosphaeria minitans</name>
    <dbReference type="NCBI Taxonomy" id="565426"/>
    <lineage>
        <taxon>Eukaryota</taxon>
        <taxon>Fungi</taxon>
        <taxon>Dikarya</taxon>
        <taxon>Ascomycota</taxon>
        <taxon>Pezizomycotina</taxon>
        <taxon>Dothideomycetes</taxon>
        <taxon>Pleosporomycetidae</taxon>
        <taxon>Pleosporales</taxon>
        <taxon>Massarineae</taxon>
        <taxon>Didymosphaeriaceae</taxon>
        <taxon>Paraphaeosphaeria</taxon>
    </lineage>
</organism>
<dbReference type="Proteomes" id="UP000756921">
    <property type="component" value="Unassembled WGS sequence"/>
</dbReference>
<keyword evidence="3" id="KW-1185">Reference proteome</keyword>
<dbReference type="AlphaFoldDB" id="A0A9P6G966"/>
<evidence type="ECO:0000256" key="1">
    <source>
        <dbReference type="SAM" id="Phobius"/>
    </source>
</evidence>
<evidence type="ECO:0000313" key="2">
    <source>
        <dbReference type="EMBL" id="KAF9730843.1"/>
    </source>
</evidence>
<accession>A0A9P6G966</accession>
<name>A0A9P6G966_9PLEO</name>
<feature type="transmembrane region" description="Helical" evidence="1">
    <location>
        <begin position="12"/>
        <end position="37"/>
    </location>
</feature>
<keyword evidence="1" id="KW-0812">Transmembrane</keyword>
<gene>
    <name evidence="2" type="ORF">PMIN01_10801</name>
</gene>
<dbReference type="EMBL" id="WJXW01000013">
    <property type="protein sequence ID" value="KAF9730843.1"/>
    <property type="molecule type" value="Genomic_DNA"/>
</dbReference>
<reference evidence="2" key="1">
    <citation type="journal article" date="2020" name="Mol. Plant Microbe Interact.">
        <title>Genome Sequence of the Biocontrol Agent Coniothyrium minitans strain Conio (IMI 134523).</title>
        <authorList>
            <person name="Patel D."/>
            <person name="Shittu T.A."/>
            <person name="Baroncelli R."/>
            <person name="Muthumeenakshi S."/>
            <person name="Osborne T.H."/>
            <person name="Janganan T.K."/>
            <person name="Sreenivasaprasad S."/>
        </authorList>
    </citation>
    <scope>NUCLEOTIDE SEQUENCE</scope>
    <source>
        <strain evidence="2">Conio</strain>
    </source>
</reference>
<sequence length="71" mass="8018">MLITAAPIARLLFGVALLSLALLGVAVFVVVVFCFAWHQKQKQQRPRLVPKQHEARPGSCIEGRYMACRRR</sequence>
<keyword evidence="1" id="KW-0472">Membrane</keyword>
<protein>
    <submittedName>
        <fullName evidence="2">Uncharacterized protein</fullName>
    </submittedName>
</protein>
<proteinExistence type="predicted"/>
<evidence type="ECO:0000313" key="3">
    <source>
        <dbReference type="Proteomes" id="UP000756921"/>
    </source>
</evidence>
<comment type="caution">
    <text evidence="2">The sequence shown here is derived from an EMBL/GenBank/DDBJ whole genome shotgun (WGS) entry which is preliminary data.</text>
</comment>
<keyword evidence="1" id="KW-1133">Transmembrane helix</keyword>